<organism evidence="4 5">
    <name type="scientific">Pigmentiphaga humi</name>
    <dbReference type="NCBI Taxonomy" id="2478468"/>
    <lineage>
        <taxon>Bacteria</taxon>
        <taxon>Pseudomonadati</taxon>
        <taxon>Pseudomonadota</taxon>
        <taxon>Betaproteobacteria</taxon>
        <taxon>Burkholderiales</taxon>
        <taxon>Alcaligenaceae</taxon>
        <taxon>Pigmentiphaga</taxon>
    </lineage>
</organism>
<evidence type="ECO:0000313" key="4">
    <source>
        <dbReference type="EMBL" id="VCU71458.1"/>
    </source>
</evidence>
<dbReference type="Proteomes" id="UP000277294">
    <property type="component" value="Unassembled WGS sequence"/>
</dbReference>
<keyword evidence="5" id="KW-1185">Reference proteome</keyword>
<dbReference type="SUPFAM" id="SSF53649">
    <property type="entry name" value="Alkaline phosphatase-like"/>
    <property type="match status" value="1"/>
</dbReference>
<evidence type="ECO:0000256" key="1">
    <source>
        <dbReference type="ARBA" id="ARBA00022723"/>
    </source>
</evidence>
<dbReference type="Pfam" id="PF00884">
    <property type="entry name" value="Sulfatase"/>
    <property type="match status" value="1"/>
</dbReference>
<evidence type="ECO:0000256" key="2">
    <source>
        <dbReference type="ARBA" id="ARBA00022801"/>
    </source>
</evidence>
<reference evidence="4 5" key="1">
    <citation type="submission" date="2018-10" db="EMBL/GenBank/DDBJ databases">
        <authorList>
            <person name="Criscuolo A."/>
        </authorList>
    </citation>
    <scope>NUCLEOTIDE SEQUENCE [LARGE SCALE GENOMIC DNA]</scope>
    <source>
        <strain evidence="4">DnA1</strain>
    </source>
</reference>
<dbReference type="InterPro" id="IPR017850">
    <property type="entry name" value="Alkaline_phosphatase_core_sf"/>
</dbReference>
<dbReference type="GO" id="GO:0005737">
    <property type="term" value="C:cytoplasm"/>
    <property type="evidence" value="ECO:0007669"/>
    <property type="project" value="TreeGrafter"/>
</dbReference>
<keyword evidence="2 4" id="KW-0378">Hydrolase</keyword>
<dbReference type="RefSeq" id="WP_246013297.1">
    <property type="nucleotide sequence ID" value="NZ_UWPJ01000027.1"/>
</dbReference>
<evidence type="ECO:0000259" key="3">
    <source>
        <dbReference type="Pfam" id="PF00884"/>
    </source>
</evidence>
<protein>
    <submittedName>
        <fullName evidence="4">Arylsulfatase</fullName>
        <ecNumber evidence="4">3.1.6.1</ecNumber>
    </submittedName>
</protein>
<accession>A0A3P4B6Z9</accession>
<dbReference type="EMBL" id="UWPJ01000027">
    <property type="protein sequence ID" value="VCU71458.1"/>
    <property type="molecule type" value="Genomic_DNA"/>
</dbReference>
<dbReference type="PANTHER" id="PTHR45953">
    <property type="entry name" value="IDURONATE 2-SULFATASE"/>
    <property type="match status" value="1"/>
</dbReference>
<dbReference type="EC" id="3.1.6.1" evidence="4"/>
<dbReference type="PANTHER" id="PTHR45953:SF1">
    <property type="entry name" value="IDURONATE 2-SULFATASE"/>
    <property type="match status" value="1"/>
</dbReference>
<dbReference type="Gene3D" id="3.40.720.10">
    <property type="entry name" value="Alkaline Phosphatase, subunit A"/>
    <property type="match status" value="1"/>
</dbReference>
<sequence>MAPNIIFITSDQHRADAMGFLKPEVHTPHLDRLSADGTHFGTCITPSYVCQPARASILTGLLPLTHGVRDNGIDLPPDTGARGFAGQLGSRGYETAFFGKAHFSTKATFAATGTPEDQYNGALYERGWEGPYMGFQHVNLSVVGHFHKDRPPKRPLVGHWERWFLERGHDEEALRVWAEEVEAGQGAAQTWASALPVAWHSSTWIADRTIEWLSRRDRRKPFCIWTSFPDPHHPFDCPLPWSRLHRPAEISLPANRVMDLDRRPWWHRASLEGKPELDDPVLRRFREKGSRMPVQSDGQLAEMTANYYGMISLVDHSVGRILEALSHLQLADETYVVYASDHGDMLGNHGLYLKGPTPYEDLLRVPLLVRGPGVEAGATVNEPVSTLDLAPTFMEWSGAQPGANLHGSSLAGLCRGEDAPREAAYCEWHVEPSRCGVALRLHTVRTRTAKLTVEANSGAGEMYDLAADPDEMDNLFDKPEALALRQELEGLLAKAPSRSAEAAPLPIVGMT</sequence>
<keyword evidence="1" id="KW-0479">Metal-binding</keyword>
<gene>
    <name evidence="4" type="ORF">PIGHUM_03543</name>
</gene>
<dbReference type="InterPro" id="IPR000917">
    <property type="entry name" value="Sulfatase_N"/>
</dbReference>
<proteinExistence type="predicted"/>
<dbReference type="GO" id="GO:0046872">
    <property type="term" value="F:metal ion binding"/>
    <property type="evidence" value="ECO:0007669"/>
    <property type="project" value="UniProtKB-KW"/>
</dbReference>
<evidence type="ECO:0000313" key="5">
    <source>
        <dbReference type="Proteomes" id="UP000277294"/>
    </source>
</evidence>
<dbReference type="GO" id="GO:0004065">
    <property type="term" value="F:arylsulfatase activity"/>
    <property type="evidence" value="ECO:0007669"/>
    <property type="project" value="UniProtKB-EC"/>
</dbReference>
<feature type="domain" description="Sulfatase N-terminal" evidence="3">
    <location>
        <begin position="3"/>
        <end position="398"/>
    </location>
</feature>
<name>A0A3P4B6Z9_9BURK</name>
<dbReference type="AlphaFoldDB" id="A0A3P4B6Z9"/>